<comment type="caution">
    <text evidence="7">The sequence shown here is derived from an EMBL/GenBank/DDBJ whole genome shotgun (WGS) entry which is preliminary data.</text>
</comment>
<keyword evidence="2 5" id="KW-0812">Transmembrane</keyword>
<accession>A0ABR3X6K3</accession>
<feature type="transmembrane region" description="Helical" evidence="5">
    <location>
        <begin position="21"/>
        <end position="44"/>
    </location>
</feature>
<evidence type="ECO:0000313" key="7">
    <source>
        <dbReference type="EMBL" id="KAL1871287.1"/>
    </source>
</evidence>
<evidence type="ECO:0000256" key="5">
    <source>
        <dbReference type="SAM" id="Phobius"/>
    </source>
</evidence>
<evidence type="ECO:0000256" key="2">
    <source>
        <dbReference type="ARBA" id="ARBA00022692"/>
    </source>
</evidence>
<evidence type="ECO:0000256" key="1">
    <source>
        <dbReference type="ARBA" id="ARBA00004141"/>
    </source>
</evidence>
<feature type="transmembrane region" description="Helical" evidence="5">
    <location>
        <begin position="70"/>
        <end position="93"/>
    </location>
</feature>
<sequence>MASVKRSPRIMALSIAANRMVDFILRSLQLIFAVIVMGTDGYAIHAFRGHTVYEHFEFGNFYDYYGVPDAWSFLIFCAAWTFLGVIFLLIAGISFPDHKLIGYVCVAVEAVAFLSWLAGFIAVAVNIGSNKCPVEENHCRSLKAATVFGALEWLLFVITTILTIKVVFNSTRSPKSSPTSSSLPIQSVV</sequence>
<evidence type="ECO:0000256" key="4">
    <source>
        <dbReference type="ARBA" id="ARBA00023136"/>
    </source>
</evidence>
<gene>
    <name evidence="7" type="ORF">Plec18167_007221</name>
</gene>
<evidence type="ECO:0000313" key="8">
    <source>
        <dbReference type="Proteomes" id="UP001583193"/>
    </source>
</evidence>
<dbReference type="Proteomes" id="UP001583193">
    <property type="component" value="Unassembled WGS sequence"/>
</dbReference>
<evidence type="ECO:0000259" key="6">
    <source>
        <dbReference type="Pfam" id="PF01284"/>
    </source>
</evidence>
<dbReference type="Pfam" id="PF01284">
    <property type="entry name" value="MARVEL"/>
    <property type="match status" value="1"/>
</dbReference>
<feature type="transmembrane region" description="Helical" evidence="5">
    <location>
        <begin position="100"/>
        <end position="125"/>
    </location>
</feature>
<evidence type="ECO:0000256" key="3">
    <source>
        <dbReference type="ARBA" id="ARBA00022989"/>
    </source>
</evidence>
<keyword evidence="3 5" id="KW-1133">Transmembrane helix</keyword>
<keyword evidence="8" id="KW-1185">Reference proteome</keyword>
<proteinExistence type="predicted"/>
<comment type="subcellular location">
    <subcellularLocation>
        <location evidence="1">Membrane</location>
        <topology evidence="1">Multi-pass membrane protein</topology>
    </subcellularLocation>
</comment>
<dbReference type="PANTHER" id="PTHR37451">
    <property type="entry name" value="MARVEL DOMAIN"/>
    <property type="match status" value="1"/>
</dbReference>
<reference evidence="7 8" key="1">
    <citation type="journal article" date="2024" name="IMA Fungus">
        <title>IMA Genome - F19 : A genome assembly and annotation guide to empower mycologists, including annotated draft genome sequences of Ceratocystis pirilliformis, Diaporthe australafricana, Fusarium ophioides, Paecilomyces lecythidis, and Sporothrix stenoceras.</title>
        <authorList>
            <person name="Aylward J."/>
            <person name="Wilson A.M."/>
            <person name="Visagie C.M."/>
            <person name="Spraker J."/>
            <person name="Barnes I."/>
            <person name="Buitendag C."/>
            <person name="Ceriani C."/>
            <person name="Del Mar Angel L."/>
            <person name="du Plessis D."/>
            <person name="Fuchs T."/>
            <person name="Gasser K."/>
            <person name="Kramer D."/>
            <person name="Li W."/>
            <person name="Munsamy K."/>
            <person name="Piso A."/>
            <person name="Price J.L."/>
            <person name="Sonnekus B."/>
            <person name="Thomas C."/>
            <person name="van der Nest A."/>
            <person name="van Dijk A."/>
            <person name="van Heerden A."/>
            <person name="van Vuuren N."/>
            <person name="Yilmaz N."/>
            <person name="Duong T.A."/>
            <person name="van der Merwe N.A."/>
            <person name="Wingfield M.J."/>
            <person name="Wingfield B.D."/>
        </authorList>
    </citation>
    <scope>NUCLEOTIDE SEQUENCE [LARGE SCALE GENOMIC DNA]</scope>
    <source>
        <strain evidence="7 8">CMW 18167</strain>
    </source>
</reference>
<protein>
    <recommendedName>
        <fullName evidence="6">MARVEL domain-containing protein</fullName>
    </recommendedName>
</protein>
<dbReference type="PANTHER" id="PTHR37451:SF1">
    <property type="entry name" value="MARVEL DOMAIN-CONTAINING PROTEIN"/>
    <property type="match status" value="1"/>
</dbReference>
<dbReference type="EMBL" id="JAVDPF010000028">
    <property type="protein sequence ID" value="KAL1871287.1"/>
    <property type="molecule type" value="Genomic_DNA"/>
</dbReference>
<name>A0ABR3X6K3_9EURO</name>
<keyword evidence="4 5" id="KW-0472">Membrane</keyword>
<dbReference type="InterPro" id="IPR008253">
    <property type="entry name" value="Marvel"/>
</dbReference>
<feature type="domain" description="MARVEL" evidence="6">
    <location>
        <begin position="22"/>
        <end position="162"/>
    </location>
</feature>
<feature type="transmembrane region" description="Helical" evidence="5">
    <location>
        <begin position="145"/>
        <end position="168"/>
    </location>
</feature>
<organism evidence="7 8">
    <name type="scientific">Paecilomyces lecythidis</name>
    <dbReference type="NCBI Taxonomy" id="3004212"/>
    <lineage>
        <taxon>Eukaryota</taxon>
        <taxon>Fungi</taxon>
        <taxon>Dikarya</taxon>
        <taxon>Ascomycota</taxon>
        <taxon>Pezizomycotina</taxon>
        <taxon>Eurotiomycetes</taxon>
        <taxon>Eurotiomycetidae</taxon>
        <taxon>Eurotiales</taxon>
        <taxon>Thermoascaceae</taxon>
        <taxon>Paecilomyces</taxon>
    </lineage>
</organism>